<gene>
    <name evidence="2" type="ORF">FOMPIDRAFT_1050476</name>
</gene>
<accession>S8FN17</accession>
<dbReference type="OrthoDB" id="2576233at2759"/>
<sequence length="745" mass="84444">MSEAVVEKWKAYFWEEPAEDEEDNRMEVDGEEGAPGAGVPDKPPIDPQIRWRPFASELDWRVAMWAVREDVSQGALNRLLAIPGVVERLELSFKNVRELFGKVDNIPDRAKWKTATLSFPETPDEEHTVHFRDILEAIQALLGNPTHTKHIVYRPRRVFSDHTRNNQVYSEMWTGLWWNAIQECLPAGATVAPVILATDKTQLTQFSGNKSAYPVYLTLGNIPRAIRRKPSEHACILLGYLPSAKLSKTLPQKERKARQQRLFHEAMCIIVQPLVKAGRQGVHMTSGDGCVCKVYPILATYVADYPEQCLVTCSKYGTCPKCNCPADMLGSLELSEPRIQSKTKDIIDDAWEQVDSAGAAEAITMPKLVSGGVKKPFWSDLHLTNIHLSITPDVLHQLYQGVFKHLVSWSQDLLGADELDRRIRCLPPAYGVCHFRNGISTLSQISGSERKHMARALLACLVGKISKETMLVYRSLLDFIYLAQYPMHDETTLKYMEDALKMFHTNKDVLVKLKIREHLNIPKFHSLLHYVSSIRQFGTTDNYNTEMFECLHIDFAKDAWRATNHRNELPQMVKWISRQEKMAMFEVWQKEQQVEANQSLDVDDTEDGITEHDEPPDKHAPELVNIGNSVRMAKYSPAPQQHLARIQERHKSSGFTTTLAQFINGLQPEEVRLTRANISTTWLPFDSLDVYHKFHLKPSSLSDGKEEDDIVKAIPAGSRPGGKDCFDTVIVLDNEQAEATGVQGE</sequence>
<feature type="compositionally biased region" description="Basic and acidic residues" evidence="1">
    <location>
        <begin position="609"/>
        <end position="621"/>
    </location>
</feature>
<organism evidence="2 3">
    <name type="scientific">Fomitopsis schrenkii</name>
    <name type="common">Brown rot fungus</name>
    <dbReference type="NCBI Taxonomy" id="2126942"/>
    <lineage>
        <taxon>Eukaryota</taxon>
        <taxon>Fungi</taxon>
        <taxon>Dikarya</taxon>
        <taxon>Basidiomycota</taxon>
        <taxon>Agaricomycotina</taxon>
        <taxon>Agaricomycetes</taxon>
        <taxon>Polyporales</taxon>
        <taxon>Fomitopsis</taxon>
    </lineage>
</organism>
<dbReference type="Proteomes" id="UP000015241">
    <property type="component" value="Unassembled WGS sequence"/>
</dbReference>
<feature type="region of interest" description="Disordered" evidence="1">
    <location>
        <begin position="596"/>
        <end position="622"/>
    </location>
</feature>
<dbReference type="STRING" id="743788.S8FN17"/>
<dbReference type="EMBL" id="KE504155">
    <property type="protein sequence ID" value="EPS99694.1"/>
    <property type="molecule type" value="Genomic_DNA"/>
</dbReference>
<keyword evidence="3" id="KW-1185">Reference proteome</keyword>
<dbReference type="HOGENOM" id="CLU_006344_4_0_1"/>
<proteinExistence type="predicted"/>
<name>S8FN17_FOMSC</name>
<evidence type="ECO:0000313" key="3">
    <source>
        <dbReference type="Proteomes" id="UP000015241"/>
    </source>
</evidence>
<dbReference type="AlphaFoldDB" id="S8FN17"/>
<protein>
    <submittedName>
        <fullName evidence="2">Uncharacterized protein</fullName>
    </submittedName>
</protein>
<reference evidence="2 3" key="1">
    <citation type="journal article" date="2012" name="Science">
        <title>The Paleozoic origin of enzymatic lignin decomposition reconstructed from 31 fungal genomes.</title>
        <authorList>
            <person name="Floudas D."/>
            <person name="Binder M."/>
            <person name="Riley R."/>
            <person name="Barry K."/>
            <person name="Blanchette R.A."/>
            <person name="Henrissat B."/>
            <person name="Martinez A.T."/>
            <person name="Otillar R."/>
            <person name="Spatafora J.W."/>
            <person name="Yadav J.S."/>
            <person name="Aerts A."/>
            <person name="Benoit I."/>
            <person name="Boyd A."/>
            <person name="Carlson A."/>
            <person name="Copeland A."/>
            <person name="Coutinho P.M."/>
            <person name="de Vries R.P."/>
            <person name="Ferreira P."/>
            <person name="Findley K."/>
            <person name="Foster B."/>
            <person name="Gaskell J."/>
            <person name="Glotzer D."/>
            <person name="Gorecki P."/>
            <person name="Heitman J."/>
            <person name="Hesse C."/>
            <person name="Hori C."/>
            <person name="Igarashi K."/>
            <person name="Jurgens J.A."/>
            <person name="Kallen N."/>
            <person name="Kersten P."/>
            <person name="Kohler A."/>
            <person name="Kuees U."/>
            <person name="Kumar T.K.A."/>
            <person name="Kuo A."/>
            <person name="LaButti K."/>
            <person name="Larrondo L.F."/>
            <person name="Lindquist E."/>
            <person name="Ling A."/>
            <person name="Lombard V."/>
            <person name="Lucas S."/>
            <person name="Lundell T."/>
            <person name="Martin R."/>
            <person name="McLaughlin D.J."/>
            <person name="Morgenstern I."/>
            <person name="Morin E."/>
            <person name="Murat C."/>
            <person name="Nagy L.G."/>
            <person name="Nolan M."/>
            <person name="Ohm R.A."/>
            <person name="Patyshakuliyeva A."/>
            <person name="Rokas A."/>
            <person name="Ruiz-Duenas F.J."/>
            <person name="Sabat G."/>
            <person name="Salamov A."/>
            <person name="Samejima M."/>
            <person name="Schmutz J."/>
            <person name="Slot J.C."/>
            <person name="St John F."/>
            <person name="Stenlid J."/>
            <person name="Sun H."/>
            <person name="Sun S."/>
            <person name="Syed K."/>
            <person name="Tsang A."/>
            <person name="Wiebenga A."/>
            <person name="Young D."/>
            <person name="Pisabarro A."/>
            <person name="Eastwood D.C."/>
            <person name="Martin F."/>
            <person name="Cullen D."/>
            <person name="Grigoriev I.V."/>
            <person name="Hibbett D.S."/>
        </authorList>
    </citation>
    <scope>NUCLEOTIDE SEQUENCE</scope>
    <source>
        <strain evidence="3">FP-58527</strain>
    </source>
</reference>
<feature type="region of interest" description="Disordered" evidence="1">
    <location>
        <begin position="17"/>
        <end position="46"/>
    </location>
</feature>
<feature type="compositionally biased region" description="Acidic residues" evidence="1">
    <location>
        <begin position="17"/>
        <end position="32"/>
    </location>
</feature>
<dbReference type="Pfam" id="PF18759">
    <property type="entry name" value="Plavaka"/>
    <property type="match status" value="1"/>
</dbReference>
<dbReference type="InParanoid" id="S8FN17"/>
<dbReference type="InterPro" id="IPR041078">
    <property type="entry name" value="Plavaka"/>
</dbReference>
<evidence type="ECO:0000313" key="2">
    <source>
        <dbReference type="EMBL" id="EPS99694.1"/>
    </source>
</evidence>
<evidence type="ECO:0000256" key="1">
    <source>
        <dbReference type="SAM" id="MobiDB-lite"/>
    </source>
</evidence>